<dbReference type="Pfam" id="PF03358">
    <property type="entry name" value="FMN_red"/>
    <property type="match status" value="1"/>
</dbReference>
<dbReference type="GO" id="GO:0010181">
    <property type="term" value="F:FMN binding"/>
    <property type="evidence" value="ECO:0007669"/>
    <property type="project" value="TreeGrafter"/>
</dbReference>
<evidence type="ECO:0000313" key="2">
    <source>
        <dbReference type="EMBL" id="TLX42492.1"/>
    </source>
</evidence>
<gene>
    <name evidence="2" type="ORF">FBQ73_12655</name>
</gene>
<name>A0A6C1KEA7_XANAU</name>
<comment type="caution">
    <text evidence="2">The sequence shown here is derived from an EMBL/GenBank/DDBJ whole genome shotgun (WGS) entry which is preliminary data.</text>
</comment>
<dbReference type="PANTHER" id="PTHR30543:SF21">
    <property type="entry name" value="NAD(P)H-DEPENDENT FMN REDUCTASE LOT6"/>
    <property type="match status" value="1"/>
</dbReference>
<reference evidence="2 3" key="1">
    <citation type="submission" date="2019-05" db="EMBL/GenBank/DDBJ databases">
        <authorList>
            <person name="Zhou X."/>
        </authorList>
    </citation>
    <scope>NUCLEOTIDE SEQUENCE [LARGE SCALE GENOMIC DNA]</scope>
    <source>
        <strain evidence="2 3">DSM 432</strain>
    </source>
</reference>
<dbReference type="GO" id="GO:0005829">
    <property type="term" value="C:cytosol"/>
    <property type="evidence" value="ECO:0007669"/>
    <property type="project" value="TreeGrafter"/>
</dbReference>
<dbReference type="PANTHER" id="PTHR30543">
    <property type="entry name" value="CHROMATE REDUCTASE"/>
    <property type="match status" value="1"/>
</dbReference>
<feature type="domain" description="NADPH-dependent FMN reductase-like" evidence="1">
    <location>
        <begin position="1"/>
        <end position="148"/>
    </location>
</feature>
<dbReference type="RefSeq" id="WP_138399857.1">
    <property type="nucleotide sequence ID" value="NZ_JBAFVI010000008.1"/>
</dbReference>
<sequence length="183" mass="19405">MNWVVLVGSVRKGSLNAALARALPELAPDGVKIDLLPSVADMPIYDGDIETAGFPGQVSAVGDRVKAADALVIVTPEYNYSVPGGLKNALDWLSRLKTQPLKTKPTLIMSASPSTMGGARAQYHLRQVLVAVDAHVMNVPEVMVAQAHTKITDGVLTDQGTRDFVGKQLVAFQGFVKKAQAAT</sequence>
<dbReference type="InterPro" id="IPR029039">
    <property type="entry name" value="Flavoprotein-like_sf"/>
</dbReference>
<dbReference type="SUPFAM" id="SSF52218">
    <property type="entry name" value="Flavoproteins"/>
    <property type="match status" value="1"/>
</dbReference>
<evidence type="ECO:0000259" key="1">
    <source>
        <dbReference type="Pfam" id="PF03358"/>
    </source>
</evidence>
<evidence type="ECO:0000313" key="3">
    <source>
        <dbReference type="Proteomes" id="UP000305131"/>
    </source>
</evidence>
<dbReference type="Proteomes" id="UP000305131">
    <property type="component" value="Unassembled WGS sequence"/>
</dbReference>
<protein>
    <submittedName>
        <fullName evidence="2">NAD(P)H-dependent oxidoreductase</fullName>
    </submittedName>
</protein>
<dbReference type="Gene3D" id="3.40.50.360">
    <property type="match status" value="1"/>
</dbReference>
<organism evidence="2 3">
    <name type="scientific">Xanthobacter autotrophicus</name>
    <dbReference type="NCBI Taxonomy" id="280"/>
    <lineage>
        <taxon>Bacteria</taxon>
        <taxon>Pseudomonadati</taxon>
        <taxon>Pseudomonadota</taxon>
        <taxon>Alphaproteobacteria</taxon>
        <taxon>Hyphomicrobiales</taxon>
        <taxon>Xanthobacteraceae</taxon>
        <taxon>Xanthobacter</taxon>
    </lineage>
</organism>
<dbReference type="InterPro" id="IPR005025">
    <property type="entry name" value="FMN_Rdtase-like_dom"/>
</dbReference>
<accession>A0A6C1KEA7</accession>
<dbReference type="AlphaFoldDB" id="A0A6C1KEA7"/>
<dbReference type="OrthoDB" id="9812295at2"/>
<proteinExistence type="predicted"/>
<dbReference type="InterPro" id="IPR050712">
    <property type="entry name" value="NAD(P)H-dep_reductase"/>
</dbReference>
<dbReference type="GO" id="GO:0016491">
    <property type="term" value="F:oxidoreductase activity"/>
    <property type="evidence" value="ECO:0007669"/>
    <property type="project" value="InterPro"/>
</dbReference>
<dbReference type="GeneID" id="95774306"/>
<dbReference type="EMBL" id="VAUP01000028">
    <property type="protein sequence ID" value="TLX42492.1"/>
    <property type="molecule type" value="Genomic_DNA"/>
</dbReference>